<reference evidence="2" key="1">
    <citation type="submission" date="2022-12" db="EMBL/GenBank/DDBJ databases">
        <authorList>
            <person name="Webb A."/>
        </authorList>
    </citation>
    <scope>NUCLEOTIDE SEQUENCE</scope>
    <source>
        <strain evidence="2">Hp1</strain>
    </source>
</reference>
<evidence type="ECO:0008006" key="4">
    <source>
        <dbReference type="Google" id="ProtNLM"/>
    </source>
</evidence>
<sequence length="323" mass="36535">MRLLRYVLTALAFFVAETAGSANTVGFQAKVAARTTSPALSRTNETLSFASSVGKHHDRPVFDINDEDQNEEERAMPFASHFESILKWFRSFFDGTKTKTLVGNVVGRMTAEQIVDRRKVVKMDEFVQLLAKEFQVPNRRWNYAKVVDSLTTTGVPSSVNQPHVEYEDLITAFVSLRKLRHMGVHADRMHAALVEKMGHNLPERLYAQWIKLGLTPDEALEIVLTGHEAKFSLFRRYYHGVDAIVHDVMRPVNVVYNYVEAYRLGHRYSEDAETKLYKVVTDTLKKRGAHRSAGKTGHGHDAEPLHDFGDMTMDGAGFGDFGM</sequence>
<dbReference type="Proteomes" id="UP001162031">
    <property type="component" value="Unassembled WGS sequence"/>
</dbReference>
<keyword evidence="1" id="KW-0732">Signal</keyword>
<proteinExistence type="predicted"/>
<name>A0AAV0USL1_HYABA</name>
<feature type="chain" id="PRO_5043415442" description="RxLR effector candidate protein" evidence="1">
    <location>
        <begin position="23"/>
        <end position="323"/>
    </location>
</feature>
<organism evidence="2 3">
    <name type="scientific">Hyaloperonospora brassicae</name>
    <name type="common">Brassica downy mildew</name>
    <name type="synonym">Peronospora brassicae</name>
    <dbReference type="NCBI Taxonomy" id="162125"/>
    <lineage>
        <taxon>Eukaryota</taxon>
        <taxon>Sar</taxon>
        <taxon>Stramenopiles</taxon>
        <taxon>Oomycota</taxon>
        <taxon>Peronosporomycetes</taxon>
        <taxon>Peronosporales</taxon>
        <taxon>Peronosporaceae</taxon>
        <taxon>Hyaloperonospora</taxon>
    </lineage>
</organism>
<evidence type="ECO:0000313" key="2">
    <source>
        <dbReference type="EMBL" id="CAI5738261.1"/>
    </source>
</evidence>
<keyword evidence="3" id="KW-1185">Reference proteome</keyword>
<protein>
    <recommendedName>
        <fullName evidence="4">RxLR effector candidate protein</fullName>
    </recommendedName>
</protein>
<feature type="signal peptide" evidence="1">
    <location>
        <begin position="1"/>
        <end position="22"/>
    </location>
</feature>
<evidence type="ECO:0000256" key="1">
    <source>
        <dbReference type="SAM" id="SignalP"/>
    </source>
</evidence>
<evidence type="ECO:0000313" key="3">
    <source>
        <dbReference type="Proteomes" id="UP001162031"/>
    </source>
</evidence>
<gene>
    <name evidence="2" type="ORF">HBR001_LOCUS7427</name>
</gene>
<dbReference type="EMBL" id="CANTFL010001372">
    <property type="protein sequence ID" value="CAI5738261.1"/>
    <property type="molecule type" value="Genomic_DNA"/>
</dbReference>
<dbReference type="AlphaFoldDB" id="A0AAV0USL1"/>
<accession>A0AAV0USL1</accession>
<comment type="caution">
    <text evidence="2">The sequence shown here is derived from an EMBL/GenBank/DDBJ whole genome shotgun (WGS) entry which is preliminary data.</text>
</comment>